<sequence length="50" mass="6005">MFDNVVRKYNNWVNYRRTVDELSRLSSRELSDLGISRSDIRFVARRTIAQ</sequence>
<organism evidence="2 3">
    <name type="scientific">Roseibium aggregatum</name>
    <dbReference type="NCBI Taxonomy" id="187304"/>
    <lineage>
        <taxon>Bacteria</taxon>
        <taxon>Pseudomonadati</taxon>
        <taxon>Pseudomonadota</taxon>
        <taxon>Alphaproteobacteria</taxon>
        <taxon>Hyphomicrobiales</taxon>
        <taxon>Stappiaceae</taxon>
        <taxon>Roseibium</taxon>
    </lineage>
</organism>
<evidence type="ECO:0000313" key="2">
    <source>
        <dbReference type="EMBL" id="MBD1546314.1"/>
    </source>
</evidence>
<dbReference type="EMBL" id="JABFCZ010000008">
    <property type="protein sequence ID" value="MBD1546314.1"/>
    <property type="molecule type" value="Genomic_DNA"/>
</dbReference>
<evidence type="ECO:0000259" key="1">
    <source>
        <dbReference type="Pfam" id="PF06568"/>
    </source>
</evidence>
<accession>A0A926NW09</accession>
<reference evidence="2" key="1">
    <citation type="submission" date="2020-05" db="EMBL/GenBank/DDBJ databases">
        <title>Identification of trans-AT polyketide cluster in two marine bacteria, producers of a novel glutaramide-containing polyketide sesbanimide D and analogs.</title>
        <authorList>
            <person name="Kacar D."/>
            <person name="Rodriguez P."/>
            <person name="Canedo L."/>
            <person name="Gonzalez E."/>
            <person name="Galan B."/>
            <person name="De La Calle F."/>
            <person name="Garcia J.L."/>
        </authorList>
    </citation>
    <scope>NUCLEOTIDE SEQUENCE</scope>
    <source>
        <strain evidence="2">PHM038</strain>
    </source>
</reference>
<evidence type="ECO:0000313" key="3">
    <source>
        <dbReference type="Proteomes" id="UP000598467"/>
    </source>
</evidence>
<dbReference type="RefSeq" id="WP_190290987.1">
    <property type="nucleotide sequence ID" value="NZ_JABFCZ010000008.1"/>
</dbReference>
<dbReference type="AlphaFoldDB" id="A0A926NW09"/>
<gene>
    <name evidence="2" type="ORF">HK439_08575</name>
</gene>
<proteinExistence type="predicted"/>
<dbReference type="Proteomes" id="UP000598467">
    <property type="component" value="Unassembled WGS sequence"/>
</dbReference>
<comment type="caution">
    <text evidence="2">The sequence shown here is derived from an EMBL/GenBank/DDBJ whole genome shotgun (WGS) entry which is preliminary data.</text>
</comment>
<name>A0A926NW09_9HYPH</name>
<protein>
    <submittedName>
        <fullName evidence="2">DUF1127 domain-containing protein</fullName>
    </submittedName>
</protein>
<dbReference type="Pfam" id="PF06568">
    <property type="entry name" value="YjiS-like"/>
    <property type="match status" value="1"/>
</dbReference>
<feature type="domain" description="YjiS-like" evidence="1">
    <location>
        <begin position="5"/>
        <end position="41"/>
    </location>
</feature>
<dbReference type="InterPro" id="IPR009506">
    <property type="entry name" value="YjiS-like"/>
</dbReference>